<evidence type="ECO:0000313" key="1">
    <source>
        <dbReference type="EMBL" id="TFK53312.1"/>
    </source>
</evidence>
<accession>A0A5C3N7U2</accession>
<dbReference type="STRING" id="5364.A0A5C3N7U2"/>
<dbReference type="OrthoDB" id="3268967at2759"/>
<proteinExistence type="predicted"/>
<dbReference type="AlphaFoldDB" id="A0A5C3N7U2"/>
<gene>
    <name evidence="1" type="ORF">OE88DRAFT_1626308</name>
</gene>
<evidence type="ECO:0000313" key="2">
    <source>
        <dbReference type="Proteomes" id="UP000305948"/>
    </source>
</evidence>
<organism evidence="1 2">
    <name type="scientific">Heliocybe sulcata</name>
    <dbReference type="NCBI Taxonomy" id="5364"/>
    <lineage>
        <taxon>Eukaryota</taxon>
        <taxon>Fungi</taxon>
        <taxon>Dikarya</taxon>
        <taxon>Basidiomycota</taxon>
        <taxon>Agaricomycotina</taxon>
        <taxon>Agaricomycetes</taxon>
        <taxon>Gloeophyllales</taxon>
        <taxon>Gloeophyllaceae</taxon>
        <taxon>Heliocybe</taxon>
    </lineage>
</organism>
<dbReference type="EMBL" id="ML213507">
    <property type="protein sequence ID" value="TFK53312.1"/>
    <property type="molecule type" value="Genomic_DNA"/>
</dbReference>
<sequence length="83" mass="9737">MPRYDGPYHIIDAYPDKSMYTLDMPHTTNIHPEFHAKLLAPYKPNNPELFPDRELPCPGPIVTPDGEQEWTVERIIDQHRRGR</sequence>
<protein>
    <submittedName>
        <fullName evidence="1">Uncharacterized protein</fullName>
    </submittedName>
</protein>
<keyword evidence="2" id="KW-1185">Reference proteome</keyword>
<name>A0A5C3N7U2_9AGAM</name>
<reference evidence="1 2" key="1">
    <citation type="journal article" date="2019" name="Nat. Ecol. Evol.">
        <title>Megaphylogeny resolves global patterns of mushroom evolution.</title>
        <authorList>
            <person name="Varga T."/>
            <person name="Krizsan K."/>
            <person name="Foldi C."/>
            <person name="Dima B."/>
            <person name="Sanchez-Garcia M."/>
            <person name="Sanchez-Ramirez S."/>
            <person name="Szollosi G.J."/>
            <person name="Szarkandi J.G."/>
            <person name="Papp V."/>
            <person name="Albert L."/>
            <person name="Andreopoulos W."/>
            <person name="Angelini C."/>
            <person name="Antonin V."/>
            <person name="Barry K.W."/>
            <person name="Bougher N.L."/>
            <person name="Buchanan P."/>
            <person name="Buyck B."/>
            <person name="Bense V."/>
            <person name="Catcheside P."/>
            <person name="Chovatia M."/>
            <person name="Cooper J."/>
            <person name="Damon W."/>
            <person name="Desjardin D."/>
            <person name="Finy P."/>
            <person name="Geml J."/>
            <person name="Haridas S."/>
            <person name="Hughes K."/>
            <person name="Justo A."/>
            <person name="Karasinski D."/>
            <person name="Kautmanova I."/>
            <person name="Kiss B."/>
            <person name="Kocsube S."/>
            <person name="Kotiranta H."/>
            <person name="LaButti K.M."/>
            <person name="Lechner B.E."/>
            <person name="Liimatainen K."/>
            <person name="Lipzen A."/>
            <person name="Lukacs Z."/>
            <person name="Mihaltcheva S."/>
            <person name="Morgado L.N."/>
            <person name="Niskanen T."/>
            <person name="Noordeloos M.E."/>
            <person name="Ohm R.A."/>
            <person name="Ortiz-Santana B."/>
            <person name="Ovrebo C."/>
            <person name="Racz N."/>
            <person name="Riley R."/>
            <person name="Savchenko A."/>
            <person name="Shiryaev A."/>
            <person name="Soop K."/>
            <person name="Spirin V."/>
            <person name="Szebenyi C."/>
            <person name="Tomsovsky M."/>
            <person name="Tulloss R.E."/>
            <person name="Uehling J."/>
            <person name="Grigoriev I.V."/>
            <person name="Vagvolgyi C."/>
            <person name="Papp T."/>
            <person name="Martin F.M."/>
            <person name="Miettinen O."/>
            <person name="Hibbett D.S."/>
            <person name="Nagy L.G."/>
        </authorList>
    </citation>
    <scope>NUCLEOTIDE SEQUENCE [LARGE SCALE GENOMIC DNA]</scope>
    <source>
        <strain evidence="1 2">OMC1185</strain>
    </source>
</reference>
<dbReference type="Proteomes" id="UP000305948">
    <property type="component" value="Unassembled WGS sequence"/>
</dbReference>